<sequence>MLRTQVDIVSLMKKVSENVADSFDSASIVAEYASPKELLDSSEVVFDKMLNEFLDSFRKDFQAAYVEELMKQLSEQSVKFK</sequence>
<name>A0ABS3L7F2_9ENTE</name>
<evidence type="ECO:0000313" key="2">
    <source>
        <dbReference type="Proteomes" id="UP000664601"/>
    </source>
</evidence>
<keyword evidence="2" id="KW-1185">Reference proteome</keyword>
<dbReference type="EMBL" id="JAFREM010000002">
    <property type="protein sequence ID" value="MBO1304696.1"/>
    <property type="molecule type" value="Genomic_DNA"/>
</dbReference>
<dbReference type="RefSeq" id="WP_207671637.1">
    <property type="nucleotide sequence ID" value="NZ_JAFREM010000002.1"/>
</dbReference>
<reference evidence="1 2" key="1">
    <citation type="submission" date="2021-03" db="EMBL/GenBank/DDBJ databases">
        <title>Enterococcal diversity collection.</title>
        <authorList>
            <person name="Gilmore M.S."/>
            <person name="Schwartzman J."/>
            <person name="Van Tyne D."/>
            <person name="Martin M."/>
            <person name="Earl A.M."/>
            <person name="Manson A.L."/>
            <person name="Straub T."/>
            <person name="Salamzade R."/>
            <person name="Saavedra J."/>
            <person name="Lebreton F."/>
            <person name="Prichula J."/>
            <person name="Schaufler K."/>
            <person name="Gaca A."/>
            <person name="Sgardioli B."/>
            <person name="Wagenaar J."/>
            <person name="Strong T."/>
        </authorList>
    </citation>
    <scope>NUCLEOTIDE SEQUENCE [LARGE SCALE GENOMIC DNA]</scope>
    <source>
        <strain evidence="1 2">669A</strain>
    </source>
</reference>
<comment type="caution">
    <text evidence="1">The sequence shown here is derived from an EMBL/GenBank/DDBJ whole genome shotgun (WGS) entry which is preliminary data.</text>
</comment>
<organism evidence="1 2">
    <name type="scientific">Candidatus Enterococcus moelleringii</name>
    <dbReference type="NCBI Taxonomy" id="2815325"/>
    <lineage>
        <taxon>Bacteria</taxon>
        <taxon>Bacillati</taxon>
        <taxon>Bacillota</taxon>
        <taxon>Bacilli</taxon>
        <taxon>Lactobacillales</taxon>
        <taxon>Enterococcaceae</taxon>
        <taxon>Enterococcus</taxon>
    </lineage>
</organism>
<gene>
    <name evidence="1" type="ORF">JZO70_00875</name>
</gene>
<evidence type="ECO:0000313" key="1">
    <source>
        <dbReference type="EMBL" id="MBO1304696.1"/>
    </source>
</evidence>
<accession>A0ABS3L7F2</accession>
<proteinExistence type="predicted"/>
<protein>
    <submittedName>
        <fullName evidence="1">Toxin-antitoxin system, toxin component</fullName>
    </submittedName>
</protein>
<dbReference type="Proteomes" id="UP000664601">
    <property type="component" value="Unassembled WGS sequence"/>
</dbReference>